<keyword evidence="3" id="KW-1185">Reference proteome</keyword>
<keyword evidence="1" id="KW-0732">Signal</keyword>
<name>A0AAW0F0H6_9TRYP</name>
<comment type="caution">
    <text evidence="2">The sequence shown here is derived from an EMBL/GenBank/DDBJ whole genome shotgun (WGS) entry which is preliminary data.</text>
</comment>
<accession>A0AAW0F0H6</accession>
<organism evidence="2 3">
    <name type="scientific">Novymonas esmeraldas</name>
    <dbReference type="NCBI Taxonomy" id="1808958"/>
    <lineage>
        <taxon>Eukaryota</taxon>
        <taxon>Discoba</taxon>
        <taxon>Euglenozoa</taxon>
        <taxon>Kinetoplastea</taxon>
        <taxon>Metakinetoplastina</taxon>
        <taxon>Trypanosomatida</taxon>
        <taxon>Trypanosomatidae</taxon>
        <taxon>Novymonas</taxon>
    </lineage>
</organism>
<protein>
    <submittedName>
        <fullName evidence="2">Uncharacterized protein</fullName>
    </submittedName>
</protein>
<gene>
    <name evidence="2" type="ORF">NESM_000856200</name>
</gene>
<feature type="chain" id="PRO_5043900576" evidence="1">
    <location>
        <begin position="24"/>
        <end position="83"/>
    </location>
</feature>
<feature type="signal peptide" evidence="1">
    <location>
        <begin position="1"/>
        <end position="23"/>
    </location>
</feature>
<dbReference type="EMBL" id="JAECZO010000186">
    <property type="protein sequence ID" value="KAK7198896.1"/>
    <property type="molecule type" value="Genomic_DNA"/>
</dbReference>
<evidence type="ECO:0000313" key="2">
    <source>
        <dbReference type="EMBL" id="KAK7198896.1"/>
    </source>
</evidence>
<evidence type="ECO:0000313" key="3">
    <source>
        <dbReference type="Proteomes" id="UP001430356"/>
    </source>
</evidence>
<reference evidence="2 3" key="1">
    <citation type="journal article" date="2021" name="MBio">
        <title>A New Model Trypanosomatid, Novymonas esmeraldas: Genomic Perception of Its 'Candidatus Pandoraea novymonadis' Endosymbiont.</title>
        <authorList>
            <person name="Zakharova A."/>
            <person name="Saura A."/>
            <person name="Butenko A."/>
            <person name="Podesvova L."/>
            <person name="Warmusova S."/>
            <person name="Kostygov A.Y."/>
            <person name="Nenarokova A."/>
            <person name="Lukes J."/>
            <person name="Opperdoes F.R."/>
            <person name="Yurchenko V."/>
        </authorList>
    </citation>
    <scope>NUCLEOTIDE SEQUENCE [LARGE SCALE GENOMIC DNA]</scope>
    <source>
        <strain evidence="2 3">E262AT.01</strain>
    </source>
</reference>
<sequence>MRRSLVRTTVVAVLVGAAVRGWAAPPVPEPDSVGEHRCNFDELQAQRNSSRVVRVAGPTGERSVVAAAAPWQSIRIAVFTDDV</sequence>
<proteinExistence type="predicted"/>
<dbReference type="AlphaFoldDB" id="A0AAW0F0H6"/>
<evidence type="ECO:0000256" key="1">
    <source>
        <dbReference type="SAM" id="SignalP"/>
    </source>
</evidence>
<dbReference type="Proteomes" id="UP001430356">
    <property type="component" value="Unassembled WGS sequence"/>
</dbReference>